<evidence type="ECO:0000313" key="2">
    <source>
        <dbReference type="EMBL" id="MFD0854916.1"/>
    </source>
</evidence>
<sequence>MGRLIYSAIASADGFVEDEGGGFQWAAPDGEVMAFINDLERPIGTYLYGRRMYETMVFWETADVPADQPLEQDFTRIWRGADKVVFSRTLESVSSARTRIERDFEPGIVREMKSSTGHDMSIGGAELGGQAVRDGLVDEIQLYLMPVVVGGGKPALPRGVRLHLELVDTRRFASGAVFLRYLPKAE</sequence>
<reference evidence="3" key="1">
    <citation type="journal article" date="2019" name="Int. J. Syst. Evol. Microbiol.">
        <title>The Global Catalogue of Microorganisms (GCM) 10K type strain sequencing project: providing services to taxonomists for standard genome sequencing and annotation.</title>
        <authorList>
            <consortium name="The Broad Institute Genomics Platform"/>
            <consortium name="The Broad Institute Genome Sequencing Center for Infectious Disease"/>
            <person name="Wu L."/>
            <person name="Ma J."/>
        </authorList>
    </citation>
    <scope>NUCLEOTIDE SEQUENCE [LARGE SCALE GENOMIC DNA]</scope>
    <source>
        <strain evidence="3">JCM 31696</strain>
    </source>
</reference>
<dbReference type="Pfam" id="PF01872">
    <property type="entry name" value="RibD_C"/>
    <property type="match status" value="1"/>
</dbReference>
<accession>A0ABW3CK41</accession>
<dbReference type="EMBL" id="JBHTIR010003255">
    <property type="protein sequence ID" value="MFD0854916.1"/>
    <property type="molecule type" value="Genomic_DNA"/>
</dbReference>
<dbReference type="Gene3D" id="3.40.430.10">
    <property type="entry name" value="Dihydrofolate Reductase, subunit A"/>
    <property type="match status" value="1"/>
</dbReference>
<comment type="caution">
    <text evidence="2">The sequence shown here is derived from an EMBL/GenBank/DDBJ whole genome shotgun (WGS) entry which is preliminary data.</text>
</comment>
<name>A0ABW3CK41_9ACTN</name>
<gene>
    <name evidence="2" type="ORF">ACFQ07_21930</name>
</gene>
<keyword evidence="3" id="KW-1185">Reference proteome</keyword>
<proteinExistence type="predicted"/>
<organism evidence="2 3">
    <name type="scientific">Actinomadura adrarensis</name>
    <dbReference type="NCBI Taxonomy" id="1819600"/>
    <lineage>
        <taxon>Bacteria</taxon>
        <taxon>Bacillati</taxon>
        <taxon>Actinomycetota</taxon>
        <taxon>Actinomycetes</taxon>
        <taxon>Streptosporangiales</taxon>
        <taxon>Thermomonosporaceae</taxon>
        <taxon>Actinomadura</taxon>
    </lineage>
</organism>
<evidence type="ECO:0000313" key="3">
    <source>
        <dbReference type="Proteomes" id="UP001597083"/>
    </source>
</evidence>
<dbReference type="Proteomes" id="UP001597083">
    <property type="component" value="Unassembled WGS sequence"/>
</dbReference>
<dbReference type="PANTHER" id="PTHR38011">
    <property type="entry name" value="DIHYDROFOLATE REDUCTASE FAMILY PROTEIN (AFU_ORTHOLOGUE AFUA_8G06820)"/>
    <property type="match status" value="1"/>
</dbReference>
<dbReference type="PANTHER" id="PTHR38011:SF11">
    <property type="entry name" value="2,5-DIAMINO-6-RIBOSYLAMINO-4(3H)-PYRIMIDINONE 5'-PHOSPHATE REDUCTASE"/>
    <property type="match status" value="1"/>
</dbReference>
<protein>
    <submittedName>
        <fullName evidence="2">Dihydrofolate reductase family protein</fullName>
    </submittedName>
</protein>
<feature type="domain" description="Bacterial bifunctional deaminase-reductase C-terminal" evidence="1">
    <location>
        <begin position="4"/>
        <end position="177"/>
    </location>
</feature>
<dbReference type="InterPro" id="IPR050765">
    <property type="entry name" value="Riboflavin_Biosynth_HTPR"/>
</dbReference>
<dbReference type="SUPFAM" id="SSF53597">
    <property type="entry name" value="Dihydrofolate reductase-like"/>
    <property type="match status" value="1"/>
</dbReference>
<evidence type="ECO:0000259" key="1">
    <source>
        <dbReference type="Pfam" id="PF01872"/>
    </source>
</evidence>
<dbReference type="InterPro" id="IPR024072">
    <property type="entry name" value="DHFR-like_dom_sf"/>
</dbReference>
<dbReference type="InterPro" id="IPR002734">
    <property type="entry name" value="RibDG_C"/>
</dbReference>